<comment type="caution">
    <text evidence="7">The sequence shown here is derived from an EMBL/GenBank/DDBJ whole genome shotgun (WGS) entry which is preliminary data.</text>
</comment>
<dbReference type="GO" id="GO:0006352">
    <property type="term" value="P:DNA-templated transcription initiation"/>
    <property type="evidence" value="ECO:0007669"/>
    <property type="project" value="InterPro"/>
</dbReference>
<evidence type="ECO:0000256" key="1">
    <source>
        <dbReference type="ARBA" id="ARBA00023015"/>
    </source>
</evidence>
<dbReference type="NCBIfam" id="NF005809">
    <property type="entry name" value="PRK07670.1"/>
    <property type="match status" value="1"/>
</dbReference>
<evidence type="ECO:0000256" key="4">
    <source>
        <dbReference type="ARBA" id="ARBA00023163"/>
    </source>
</evidence>
<dbReference type="InterPro" id="IPR014284">
    <property type="entry name" value="RNA_pol_sigma-70_dom"/>
</dbReference>
<dbReference type="SUPFAM" id="SSF88946">
    <property type="entry name" value="Sigma2 domain of RNA polymerase sigma factors"/>
    <property type="match status" value="1"/>
</dbReference>
<feature type="compositionally biased region" description="Basic and acidic residues" evidence="5">
    <location>
        <begin position="159"/>
        <end position="172"/>
    </location>
</feature>
<dbReference type="PANTHER" id="PTHR30385:SF7">
    <property type="entry name" value="RNA POLYMERASE SIGMA FACTOR FLIA"/>
    <property type="match status" value="1"/>
</dbReference>
<feature type="domain" description="RNA polymerase sigma-70" evidence="6">
    <location>
        <begin position="222"/>
        <end position="248"/>
    </location>
</feature>
<feature type="region of interest" description="Disordered" evidence="5">
    <location>
        <begin position="159"/>
        <end position="187"/>
    </location>
</feature>
<dbReference type="InterPro" id="IPR000943">
    <property type="entry name" value="RNA_pol_sigma70"/>
</dbReference>
<keyword evidence="4" id="KW-0804">Transcription</keyword>
<dbReference type="RefSeq" id="WP_036816415.1">
    <property type="nucleotide sequence ID" value="NZ_AVBF01000006.1"/>
</dbReference>
<reference evidence="7 8" key="1">
    <citation type="journal article" date="2015" name="Stand. Genomic Sci.">
        <title>High quality draft genome sequence of the moderately halophilic bacterium Pontibacillus yanchengensis Y32(T) and comparison among Pontibacillus genomes.</title>
        <authorList>
            <person name="Huang J."/>
            <person name="Qiao Z.X."/>
            <person name="Tang J.W."/>
            <person name="Wang G."/>
        </authorList>
    </citation>
    <scope>NUCLEOTIDE SEQUENCE [LARGE SCALE GENOMIC DNA]</scope>
    <source>
        <strain evidence="7 8">Y32</strain>
    </source>
</reference>
<dbReference type="Proteomes" id="UP000030147">
    <property type="component" value="Unassembled WGS sequence"/>
</dbReference>
<proteinExistence type="predicted"/>
<dbReference type="InterPro" id="IPR007624">
    <property type="entry name" value="RNA_pol_sigma70_r3"/>
</dbReference>
<dbReference type="PRINTS" id="PR00046">
    <property type="entry name" value="SIGMA70FCT"/>
</dbReference>
<dbReference type="OrthoDB" id="9799825at2"/>
<dbReference type="Pfam" id="PF04542">
    <property type="entry name" value="Sigma70_r2"/>
    <property type="match status" value="1"/>
</dbReference>
<evidence type="ECO:0000256" key="3">
    <source>
        <dbReference type="ARBA" id="ARBA00023125"/>
    </source>
</evidence>
<dbReference type="InterPro" id="IPR007627">
    <property type="entry name" value="RNA_pol_sigma70_r2"/>
</dbReference>
<dbReference type="GO" id="GO:0016987">
    <property type="term" value="F:sigma factor activity"/>
    <property type="evidence" value="ECO:0007669"/>
    <property type="project" value="UniProtKB-KW"/>
</dbReference>
<dbReference type="EMBL" id="AVBF01000006">
    <property type="protein sequence ID" value="KGP74012.1"/>
    <property type="molecule type" value="Genomic_DNA"/>
</dbReference>
<accession>A0A0A2TDV1</accession>
<dbReference type="NCBIfam" id="TIGR02937">
    <property type="entry name" value="sigma70-ECF"/>
    <property type="match status" value="1"/>
</dbReference>
<dbReference type="GO" id="GO:0003677">
    <property type="term" value="F:DNA binding"/>
    <property type="evidence" value="ECO:0007669"/>
    <property type="project" value="UniProtKB-KW"/>
</dbReference>
<evidence type="ECO:0000256" key="2">
    <source>
        <dbReference type="ARBA" id="ARBA00023082"/>
    </source>
</evidence>
<dbReference type="PANTHER" id="PTHR30385">
    <property type="entry name" value="SIGMA FACTOR F FLAGELLAR"/>
    <property type="match status" value="1"/>
</dbReference>
<dbReference type="InterPro" id="IPR012845">
    <property type="entry name" value="RNA_pol_sigma_FliA_WhiG"/>
</dbReference>
<dbReference type="eggNOG" id="COG1191">
    <property type="taxonomic scope" value="Bacteria"/>
</dbReference>
<dbReference type="Pfam" id="PF04545">
    <property type="entry name" value="Sigma70_r4"/>
    <property type="match status" value="1"/>
</dbReference>
<evidence type="ECO:0000313" key="8">
    <source>
        <dbReference type="Proteomes" id="UP000030147"/>
    </source>
</evidence>
<dbReference type="SUPFAM" id="SSF88659">
    <property type="entry name" value="Sigma3 and sigma4 domains of RNA polymerase sigma factors"/>
    <property type="match status" value="2"/>
</dbReference>
<keyword evidence="3" id="KW-0238">DNA-binding</keyword>
<dbReference type="PIRSF" id="PIRSF000770">
    <property type="entry name" value="RNA_pol_sigma-SigE/K"/>
    <property type="match status" value="1"/>
</dbReference>
<sequence length="259" mass="29799">MTNHSAPQEQQLWEKWEKERDMDAANDLVQAYMHLVHYHVHRIGAHLPQNVNKEDIKSLGLMGLYDAIEKFDLTRDLKFDTYASFRIRGAIIDGLRKEDWLPRSVRDKSKKIENASEKLEQTLQRPPSAQEIAEKLGLPVEEVEEVVKDTLFANVLSMEEKPKDSNSDHKEGIGYSIPDPSTSPPETNLVKEENYDELAEGIKHLNEKEQLVISLFYNEELTLTEIGNVLDLTTSRISQIHARALFKLRKILTQIELVN</sequence>
<evidence type="ECO:0000256" key="5">
    <source>
        <dbReference type="SAM" id="MobiDB-lite"/>
    </source>
</evidence>
<dbReference type="InterPro" id="IPR013324">
    <property type="entry name" value="RNA_pol_sigma_r3/r4-like"/>
</dbReference>
<keyword evidence="1" id="KW-0805">Transcription regulation</keyword>
<dbReference type="InterPro" id="IPR007630">
    <property type="entry name" value="RNA_pol_sigma70_r4"/>
</dbReference>
<evidence type="ECO:0000259" key="6">
    <source>
        <dbReference type="PROSITE" id="PS00716"/>
    </source>
</evidence>
<dbReference type="Pfam" id="PF04539">
    <property type="entry name" value="Sigma70_r3"/>
    <property type="match status" value="1"/>
</dbReference>
<protein>
    <submittedName>
        <fullName evidence="7">RNA polymerase sigma factor SigD</fullName>
    </submittedName>
</protein>
<dbReference type="AlphaFoldDB" id="A0A0A2TDV1"/>
<organism evidence="7 8">
    <name type="scientific">Pontibacillus yanchengensis Y32</name>
    <dbReference type="NCBI Taxonomy" id="1385514"/>
    <lineage>
        <taxon>Bacteria</taxon>
        <taxon>Bacillati</taxon>
        <taxon>Bacillota</taxon>
        <taxon>Bacilli</taxon>
        <taxon>Bacillales</taxon>
        <taxon>Bacillaceae</taxon>
        <taxon>Pontibacillus</taxon>
    </lineage>
</organism>
<dbReference type="GO" id="GO:0003899">
    <property type="term" value="F:DNA-directed RNA polymerase activity"/>
    <property type="evidence" value="ECO:0007669"/>
    <property type="project" value="InterPro"/>
</dbReference>
<evidence type="ECO:0000313" key="7">
    <source>
        <dbReference type="EMBL" id="KGP74012.1"/>
    </source>
</evidence>
<dbReference type="NCBIfam" id="NF005413">
    <property type="entry name" value="PRK06986.1"/>
    <property type="match status" value="1"/>
</dbReference>
<dbReference type="Gene3D" id="1.10.1740.10">
    <property type="match status" value="1"/>
</dbReference>
<gene>
    <name evidence="7" type="ORF">N782_19115</name>
</gene>
<dbReference type="Gene3D" id="1.20.140.160">
    <property type="match status" value="1"/>
</dbReference>
<dbReference type="NCBIfam" id="TIGR02479">
    <property type="entry name" value="FliA_WhiG"/>
    <property type="match status" value="1"/>
</dbReference>
<keyword evidence="2" id="KW-0731">Sigma factor</keyword>
<name>A0A0A2TDV1_9BACI</name>
<dbReference type="CDD" id="cd06171">
    <property type="entry name" value="Sigma70_r4"/>
    <property type="match status" value="1"/>
</dbReference>
<dbReference type="InterPro" id="IPR013325">
    <property type="entry name" value="RNA_pol_sigma_r2"/>
</dbReference>
<dbReference type="PROSITE" id="PS00716">
    <property type="entry name" value="SIGMA70_2"/>
    <property type="match status" value="1"/>
</dbReference>
<keyword evidence="8" id="KW-1185">Reference proteome</keyword>
<dbReference type="STRING" id="1385514.N782_19115"/>